<feature type="region of interest" description="Disordered" evidence="2">
    <location>
        <begin position="501"/>
        <end position="524"/>
    </location>
</feature>
<feature type="region of interest" description="Disordered" evidence="2">
    <location>
        <begin position="224"/>
        <end position="244"/>
    </location>
</feature>
<dbReference type="InterPro" id="IPR049227">
    <property type="entry name" value="DUF6824"/>
</dbReference>
<evidence type="ECO:0000313" key="5">
    <source>
        <dbReference type="Proteomes" id="UP001153069"/>
    </source>
</evidence>
<accession>A0A9N8HIX9</accession>
<gene>
    <name evidence="4" type="ORF">SEMRO_524_G160040.1</name>
</gene>
<reference evidence="4" key="1">
    <citation type="submission" date="2020-06" db="EMBL/GenBank/DDBJ databases">
        <authorList>
            <consortium name="Plant Systems Biology data submission"/>
        </authorList>
    </citation>
    <scope>NUCLEOTIDE SEQUENCE</scope>
    <source>
        <strain evidence="4">D6</strain>
    </source>
</reference>
<feature type="compositionally biased region" description="Low complexity" evidence="2">
    <location>
        <begin position="151"/>
        <end position="174"/>
    </location>
</feature>
<feature type="compositionally biased region" description="Polar residues" evidence="2">
    <location>
        <begin position="359"/>
        <end position="377"/>
    </location>
</feature>
<feature type="region of interest" description="Disordered" evidence="2">
    <location>
        <begin position="455"/>
        <end position="486"/>
    </location>
</feature>
<keyword evidence="5" id="KW-1185">Reference proteome</keyword>
<feature type="region of interest" description="Disordered" evidence="2">
    <location>
        <begin position="150"/>
        <end position="181"/>
    </location>
</feature>
<organism evidence="4 5">
    <name type="scientific">Seminavis robusta</name>
    <dbReference type="NCBI Taxonomy" id="568900"/>
    <lineage>
        <taxon>Eukaryota</taxon>
        <taxon>Sar</taxon>
        <taxon>Stramenopiles</taxon>
        <taxon>Ochrophyta</taxon>
        <taxon>Bacillariophyta</taxon>
        <taxon>Bacillariophyceae</taxon>
        <taxon>Bacillariophycidae</taxon>
        <taxon>Naviculales</taxon>
        <taxon>Naviculaceae</taxon>
        <taxon>Seminavis</taxon>
    </lineage>
</organism>
<feature type="domain" description="DUF6824" evidence="3">
    <location>
        <begin position="577"/>
        <end position="660"/>
    </location>
</feature>
<feature type="region of interest" description="Disordered" evidence="2">
    <location>
        <begin position="696"/>
        <end position="861"/>
    </location>
</feature>
<protein>
    <recommendedName>
        <fullName evidence="3">DUF6824 domain-containing protein</fullName>
    </recommendedName>
</protein>
<evidence type="ECO:0000256" key="1">
    <source>
        <dbReference type="SAM" id="Coils"/>
    </source>
</evidence>
<feature type="region of interest" description="Disordered" evidence="2">
    <location>
        <begin position="1"/>
        <end position="50"/>
    </location>
</feature>
<dbReference type="EMBL" id="CAICTM010000523">
    <property type="protein sequence ID" value="CAB9512218.1"/>
    <property type="molecule type" value="Genomic_DNA"/>
</dbReference>
<feature type="compositionally biased region" description="Basic residues" evidence="2">
    <location>
        <begin position="35"/>
        <end position="45"/>
    </location>
</feature>
<feature type="compositionally biased region" description="Acidic residues" evidence="2">
    <location>
        <begin position="830"/>
        <end position="839"/>
    </location>
</feature>
<dbReference type="AlphaFoldDB" id="A0A9N8HIX9"/>
<sequence>MDQSKESKRSLSPTMAGAKPGTIVRTGSKGGGSSTKKKKKSSRRRKDNEIYKATDTSVNGLRQLRSIVFQKDSKIIKTPHEKQKLPAADGQFDNAPEVADLAQLRQYHSTTAANAMAHPPFGFFSLHPSTLSLHPRSAVHLFYPTTPLLVNSGPNQNQNGSSSNSNTTNNNNNNQRLGMGLGQTGFSAAAAAGLTPTAAAAAAAMSPFHNPRLVQQQKLSGLSPATTPHALAQHHPGMPGLSTQQLQSAAAAAAAAGGQPTFMEYAAAMKRQQLQLEKYRQEEAHKLQQEVALKEEHLKALSEKQQAAMRQQLNAGALTPAAMMARQAQQTRGPGATAQRQAREQMQQKQHAAAVMASLGQQQQSQPAAKTAQQMLAQRQRGVSGEERSTSPKPSEQPPMGSAMMALAAVRESTDRAAAAAALLGQYSREETRKQQQQQQQQHNQQVLAAMSGMSGMLKQQQQRPLQPGQLSPKQKSVPVPDPRLSPMSAAAAITKKELEQHAKLPPPALNETASQGSYEDDEGPRLFVRKQPITSADPSPLTSGMEQLETLPMKPYTAPDNDKKYPVKESEITDCDVLLGRGGMTNHHVGNMHFRTLVSEFRLHYCTAKKGDKGRLSKRLTNFVRHKKGRFLQKDDADNMWYECGDQRAHGKCAQALREGTAELMRHVTESEGGPVPPEDLPNAINRVIGRAPVAMSAASSDSDGPPMPALHGYQHVPRGGIMGGATRMHPGHPVGAPQVSPRSVFTNGDGGKPQRAPERSSSPKPKRPRSPKRSGQAAANAQPARKKSPVMHSQGIKPTIVDQEYVEESGSRSATDANRRRSEVSEGQSDDGSDEELLGSRKRAKIEEDEEEEQDYEYM</sequence>
<dbReference type="Pfam" id="PF20710">
    <property type="entry name" value="DUF6824"/>
    <property type="match status" value="1"/>
</dbReference>
<feature type="compositionally biased region" description="Low complexity" evidence="2">
    <location>
        <begin position="458"/>
        <end position="473"/>
    </location>
</feature>
<dbReference type="Proteomes" id="UP001153069">
    <property type="component" value="Unassembled WGS sequence"/>
</dbReference>
<evidence type="ECO:0000313" key="4">
    <source>
        <dbReference type="EMBL" id="CAB9512218.1"/>
    </source>
</evidence>
<keyword evidence="1" id="KW-0175">Coiled coil</keyword>
<feature type="compositionally biased region" description="Low complexity" evidence="2">
    <location>
        <begin position="323"/>
        <end position="352"/>
    </location>
</feature>
<feature type="compositionally biased region" description="Acidic residues" evidence="2">
    <location>
        <begin position="849"/>
        <end position="861"/>
    </location>
</feature>
<feature type="coiled-coil region" evidence="1">
    <location>
        <begin position="262"/>
        <end position="304"/>
    </location>
</feature>
<name>A0A9N8HIX9_9STRA</name>
<comment type="caution">
    <text evidence="4">The sequence shown here is derived from an EMBL/GenBank/DDBJ whole genome shotgun (WGS) entry which is preliminary data.</text>
</comment>
<evidence type="ECO:0000256" key="2">
    <source>
        <dbReference type="SAM" id="MobiDB-lite"/>
    </source>
</evidence>
<evidence type="ECO:0000259" key="3">
    <source>
        <dbReference type="Pfam" id="PF20710"/>
    </source>
</evidence>
<proteinExistence type="predicted"/>
<feature type="region of interest" description="Disordered" evidence="2">
    <location>
        <begin position="323"/>
        <end position="401"/>
    </location>
</feature>